<dbReference type="InterPro" id="IPR036641">
    <property type="entry name" value="HPT_dom_sf"/>
</dbReference>
<dbReference type="InterPro" id="IPR036890">
    <property type="entry name" value="HATPase_C_sf"/>
</dbReference>
<keyword evidence="5 11" id="KW-0597">Phosphoprotein</keyword>
<dbReference type="InterPro" id="IPR008207">
    <property type="entry name" value="Sig_transdc_His_kin_Hpt_dom"/>
</dbReference>
<accession>A0A2M7G8N3</accession>
<dbReference type="Gene3D" id="3.30.565.10">
    <property type="entry name" value="Histidine kinase-like ATPase, C-terminal domain"/>
    <property type="match status" value="1"/>
</dbReference>
<keyword evidence="10" id="KW-0902">Two-component regulatory system</keyword>
<gene>
    <name evidence="16" type="ORF">COW36_04040</name>
</gene>
<comment type="catalytic activity">
    <reaction evidence="1">
        <text>ATP + protein L-histidine = ADP + protein N-phospho-L-histidine.</text>
        <dbReference type="EC" id="2.7.13.3"/>
    </reaction>
</comment>
<dbReference type="InterPro" id="IPR004105">
    <property type="entry name" value="CheA-like_dim"/>
</dbReference>
<evidence type="ECO:0000256" key="11">
    <source>
        <dbReference type="PROSITE-ProRule" id="PRU00110"/>
    </source>
</evidence>
<proteinExistence type="predicted"/>
<evidence type="ECO:0000256" key="5">
    <source>
        <dbReference type="ARBA" id="ARBA00022553"/>
    </source>
</evidence>
<dbReference type="InterPro" id="IPR002545">
    <property type="entry name" value="CheW-lke_dom"/>
</dbReference>
<dbReference type="Gene3D" id="1.20.120.160">
    <property type="entry name" value="HPT domain"/>
    <property type="match status" value="1"/>
</dbReference>
<dbReference type="GO" id="GO:0005737">
    <property type="term" value="C:cytoplasm"/>
    <property type="evidence" value="ECO:0007669"/>
    <property type="project" value="InterPro"/>
</dbReference>
<dbReference type="InterPro" id="IPR036097">
    <property type="entry name" value="HisK_dim/P_sf"/>
</dbReference>
<dbReference type="EC" id="2.7.13.3" evidence="2"/>
<dbReference type="PROSITE" id="PS50851">
    <property type="entry name" value="CHEW"/>
    <property type="match status" value="1"/>
</dbReference>
<dbReference type="Pfam" id="PF01627">
    <property type="entry name" value="Hpt"/>
    <property type="match status" value="1"/>
</dbReference>
<keyword evidence="8" id="KW-0418">Kinase</keyword>
<dbReference type="Gene3D" id="3.30.70.1110">
    <property type="entry name" value="Histidine kinase CheA-like, P2 response regulator-binding domain"/>
    <property type="match status" value="2"/>
</dbReference>
<protein>
    <recommendedName>
        <fullName evidence="3">Chemotaxis protein CheA</fullName>
        <ecNumber evidence="2">2.7.13.3</ecNumber>
    </recommendedName>
</protein>
<dbReference type="GO" id="GO:0005524">
    <property type="term" value="F:ATP binding"/>
    <property type="evidence" value="ECO:0007669"/>
    <property type="project" value="UniProtKB-KW"/>
</dbReference>
<dbReference type="SUPFAM" id="SSF55052">
    <property type="entry name" value="CheY-binding domain of CheA"/>
    <property type="match status" value="2"/>
</dbReference>
<evidence type="ECO:0000259" key="13">
    <source>
        <dbReference type="PROSITE" id="PS50109"/>
    </source>
</evidence>
<evidence type="ECO:0000256" key="12">
    <source>
        <dbReference type="SAM" id="MobiDB-lite"/>
    </source>
</evidence>
<evidence type="ECO:0000256" key="3">
    <source>
        <dbReference type="ARBA" id="ARBA00021495"/>
    </source>
</evidence>
<feature type="modified residue" description="Phosphohistidine" evidence="11">
    <location>
        <position position="46"/>
    </location>
</feature>
<dbReference type="AlphaFoldDB" id="A0A2M7G8N3"/>
<feature type="domain" description="Histidine kinase" evidence="13">
    <location>
        <begin position="455"/>
        <end position="694"/>
    </location>
</feature>
<keyword evidence="9" id="KW-0067">ATP-binding</keyword>
<dbReference type="InterPro" id="IPR005467">
    <property type="entry name" value="His_kinase_dom"/>
</dbReference>
<keyword evidence="4" id="KW-0145">Chemotaxis</keyword>
<dbReference type="InterPro" id="IPR004358">
    <property type="entry name" value="Sig_transdc_His_kin-like_C"/>
</dbReference>
<dbReference type="InterPro" id="IPR003594">
    <property type="entry name" value="HATPase_dom"/>
</dbReference>
<evidence type="ECO:0000256" key="7">
    <source>
        <dbReference type="ARBA" id="ARBA00022741"/>
    </source>
</evidence>
<keyword evidence="6" id="KW-0808">Transferase</keyword>
<evidence type="ECO:0000313" key="17">
    <source>
        <dbReference type="Proteomes" id="UP000231019"/>
    </source>
</evidence>
<dbReference type="PROSITE" id="PS50894">
    <property type="entry name" value="HPT"/>
    <property type="match status" value="1"/>
</dbReference>
<dbReference type="SUPFAM" id="SSF47384">
    <property type="entry name" value="Homodimeric domain of signal transducing histidine kinase"/>
    <property type="match status" value="1"/>
</dbReference>
<evidence type="ECO:0000256" key="8">
    <source>
        <dbReference type="ARBA" id="ARBA00022777"/>
    </source>
</evidence>
<evidence type="ECO:0000256" key="9">
    <source>
        <dbReference type="ARBA" id="ARBA00022840"/>
    </source>
</evidence>
<feature type="domain" description="CheW-like" evidence="14">
    <location>
        <begin position="694"/>
        <end position="836"/>
    </location>
</feature>
<dbReference type="InterPro" id="IPR035891">
    <property type="entry name" value="CheY-binding_CheA"/>
</dbReference>
<dbReference type="PROSITE" id="PS50109">
    <property type="entry name" value="HIS_KIN"/>
    <property type="match status" value="1"/>
</dbReference>
<dbReference type="Pfam" id="PF02895">
    <property type="entry name" value="H-kinase_dim"/>
    <property type="match status" value="1"/>
</dbReference>
<name>A0A2M7G8N3_9BACT</name>
<dbReference type="PRINTS" id="PR00344">
    <property type="entry name" value="BCTRLSENSOR"/>
</dbReference>
<dbReference type="Pfam" id="PF02518">
    <property type="entry name" value="HATPase_c"/>
    <property type="match status" value="1"/>
</dbReference>
<reference evidence="16 17" key="1">
    <citation type="submission" date="2017-09" db="EMBL/GenBank/DDBJ databases">
        <title>Depth-based differentiation of microbial function through sediment-hosted aquifers and enrichment of novel symbionts in the deep terrestrial subsurface.</title>
        <authorList>
            <person name="Probst A.J."/>
            <person name="Ladd B."/>
            <person name="Jarett J.K."/>
            <person name="Geller-Mcgrath D.E."/>
            <person name="Sieber C.M."/>
            <person name="Emerson J.B."/>
            <person name="Anantharaman K."/>
            <person name="Thomas B.C."/>
            <person name="Malmstrom R."/>
            <person name="Stieglmeier M."/>
            <person name="Klingl A."/>
            <person name="Woyke T."/>
            <person name="Ryan C.M."/>
            <person name="Banfield J.F."/>
        </authorList>
    </citation>
    <scope>NUCLEOTIDE SEQUENCE [LARGE SCALE GENOMIC DNA]</scope>
    <source>
        <strain evidence="16">CG17_big_fil_post_rev_8_21_14_2_50_48_46</strain>
    </source>
</reference>
<sequence>MDLSQYVGLFIDEARLHLQQCSDSLLVLENSPDNSAVLNEIFRSIHTIKGMAATLVEFPYFEEISQLSHEMESLLDELRNHTIRLNDRIMDLLFACVDGLDLLIGNVSQPEQATPQDLSYLFAHLAECSAQGQSQPSLTGTGEEEDPYWSKDWQHAYTDSESEKILQASKYGKNCFELRIQLAENCQMKSVRTQLILHKLKQNSEVIKTIPELNDLLAGNFQNCFIISLVTPHDNEYIENEVNSVSEVEALRTVNLLGETIYTAQSPPKLESQDPFAMPELNEFELNVLREAKKLGYGAILFGIKLFPNVVLKAARATLIFRSLEKYGEIIKADPPVIELEEERFGNFFSLILVSQHEADEIRSAILEIPEIKDSLEIQALYVADELLAPKTQVNNIIELPRDKTPLTKPMAQSSHSVIDLPTRPPEHFVTEQSPAQTRQAGTRTSPLVRVDAGKLEQLMQLVDELVLCRAEFSHAIRSQNIANMDTHLFSLGSVATALHSLSIQLQMVSVEQVFNRFPRMIRDLSRSLGKEIELTMDGRELEMDRTLIDELGNALMHMIRNAADHGLEKPEERLRRGKPAKGLIALQASYENDVLRVDVRDDGKGIDTDKLRYKAVERGIVSEQSALQMSQEQALRLVFAPGLSTQDTATDISGRGVGMDAVRTQIESLGGEIRIQSTRGQGTTYSIRIPSQMTMLNAFLVSDRGDFFAIGQDQVDTVTEIYTSEIETQAGKEVYYFNGHYIPLVILADFINPQGDQVKALGFEKEDFWMIVIKRGSQRLGILVDELLGQEELVLKPFSNNHDKRRGADMFSGATVLANGEVALLLDTAQIFAQV</sequence>
<evidence type="ECO:0000256" key="4">
    <source>
        <dbReference type="ARBA" id="ARBA00022500"/>
    </source>
</evidence>
<dbReference type="Pfam" id="PF01584">
    <property type="entry name" value="CheW"/>
    <property type="match status" value="1"/>
</dbReference>
<dbReference type="FunFam" id="3.30.565.10:FF:000016">
    <property type="entry name" value="Chemotaxis protein CheA, putative"/>
    <property type="match status" value="1"/>
</dbReference>
<evidence type="ECO:0000259" key="14">
    <source>
        <dbReference type="PROSITE" id="PS50851"/>
    </source>
</evidence>
<dbReference type="SMART" id="SM00387">
    <property type="entry name" value="HATPase_c"/>
    <property type="match status" value="1"/>
</dbReference>
<organism evidence="16 17">
    <name type="scientific">bacterium (Candidatus Blackallbacteria) CG17_big_fil_post_rev_8_21_14_2_50_48_46</name>
    <dbReference type="NCBI Taxonomy" id="2014261"/>
    <lineage>
        <taxon>Bacteria</taxon>
        <taxon>Candidatus Blackallbacteria</taxon>
    </lineage>
</organism>
<keyword evidence="7" id="KW-0547">Nucleotide-binding</keyword>
<dbReference type="SMART" id="SM00260">
    <property type="entry name" value="CheW"/>
    <property type="match status" value="1"/>
</dbReference>
<evidence type="ECO:0000259" key="15">
    <source>
        <dbReference type="PROSITE" id="PS50894"/>
    </source>
</evidence>
<dbReference type="PANTHER" id="PTHR43395">
    <property type="entry name" value="SENSOR HISTIDINE KINASE CHEA"/>
    <property type="match status" value="1"/>
</dbReference>
<dbReference type="InterPro" id="IPR036061">
    <property type="entry name" value="CheW-like_dom_sf"/>
</dbReference>
<dbReference type="SUPFAM" id="SSF55874">
    <property type="entry name" value="ATPase domain of HSP90 chaperone/DNA topoisomerase II/histidine kinase"/>
    <property type="match status" value="1"/>
</dbReference>
<comment type="caution">
    <text evidence="16">The sequence shown here is derived from an EMBL/GenBank/DDBJ whole genome shotgun (WGS) entry which is preliminary data.</text>
</comment>
<dbReference type="SUPFAM" id="SSF50341">
    <property type="entry name" value="CheW-like"/>
    <property type="match status" value="1"/>
</dbReference>
<dbReference type="PANTHER" id="PTHR43395:SF1">
    <property type="entry name" value="CHEMOTAXIS PROTEIN CHEA"/>
    <property type="match status" value="1"/>
</dbReference>
<dbReference type="GO" id="GO:0006935">
    <property type="term" value="P:chemotaxis"/>
    <property type="evidence" value="ECO:0007669"/>
    <property type="project" value="UniProtKB-KW"/>
</dbReference>
<dbReference type="InterPro" id="IPR037052">
    <property type="entry name" value="CheA-like_P2_sf"/>
</dbReference>
<feature type="region of interest" description="Disordered" evidence="12">
    <location>
        <begin position="416"/>
        <end position="444"/>
    </location>
</feature>
<evidence type="ECO:0000256" key="2">
    <source>
        <dbReference type="ARBA" id="ARBA00012438"/>
    </source>
</evidence>
<dbReference type="CDD" id="cd16916">
    <property type="entry name" value="HATPase_CheA-like"/>
    <property type="match status" value="1"/>
</dbReference>
<dbReference type="EMBL" id="PFFQ01000012">
    <property type="protein sequence ID" value="PIW18469.1"/>
    <property type="molecule type" value="Genomic_DNA"/>
</dbReference>
<dbReference type="Gene3D" id="2.30.30.40">
    <property type="entry name" value="SH3 Domains"/>
    <property type="match status" value="1"/>
</dbReference>
<dbReference type="SMART" id="SM00073">
    <property type="entry name" value="HPT"/>
    <property type="match status" value="1"/>
</dbReference>
<feature type="domain" description="HPt" evidence="15">
    <location>
        <begin position="1"/>
        <end position="107"/>
    </location>
</feature>
<dbReference type="SUPFAM" id="SSF47226">
    <property type="entry name" value="Histidine-containing phosphotransfer domain, HPT domain"/>
    <property type="match status" value="1"/>
</dbReference>
<dbReference type="InterPro" id="IPR051315">
    <property type="entry name" value="Bact_Chemotaxis_CheA"/>
</dbReference>
<evidence type="ECO:0000256" key="1">
    <source>
        <dbReference type="ARBA" id="ARBA00000085"/>
    </source>
</evidence>
<dbReference type="Pfam" id="PF07194">
    <property type="entry name" value="P2"/>
    <property type="match status" value="2"/>
</dbReference>
<dbReference type="InterPro" id="IPR010808">
    <property type="entry name" value="CheA_P2-bd"/>
</dbReference>
<dbReference type="CDD" id="cd00088">
    <property type="entry name" value="HPT"/>
    <property type="match status" value="1"/>
</dbReference>
<dbReference type="SMART" id="SM01231">
    <property type="entry name" value="H-kinase_dim"/>
    <property type="match status" value="1"/>
</dbReference>
<dbReference type="GO" id="GO:0000155">
    <property type="term" value="F:phosphorelay sensor kinase activity"/>
    <property type="evidence" value="ECO:0007669"/>
    <property type="project" value="InterPro"/>
</dbReference>
<evidence type="ECO:0000256" key="6">
    <source>
        <dbReference type="ARBA" id="ARBA00022679"/>
    </source>
</evidence>
<evidence type="ECO:0000313" key="16">
    <source>
        <dbReference type="EMBL" id="PIW18469.1"/>
    </source>
</evidence>
<feature type="compositionally biased region" description="Polar residues" evidence="12">
    <location>
        <begin position="431"/>
        <end position="444"/>
    </location>
</feature>
<dbReference type="Proteomes" id="UP000231019">
    <property type="component" value="Unassembled WGS sequence"/>
</dbReference>
<evidence type="ECO:0000256" key="10">
    <source>
        <dbReference type="ARBA" id="ARBA00023012"/>
    </source>
</evidence>